<gene>
    <name evidence="2" type="ORF">EHYA_06835</name>
</gene>
<name>A0A401YWY0_9ACTN</name>
<dbReference type="Gene3D" id="3.40.30.10">
    <property type="entry name" value="Glutaredoxin"/>
    <property type="match status" value="1"/>
</dbReference>
<dbReference type="RefSeq" id="WP_126640962.1">
    <property type="nucleotide sequence ID" value="NZ_BIFH01000031.1"/>
</dbReference>
<dbReference type="AlphaFoldDB" id="A0A401YWY0"/>
<evidence type="ECO:0000313" key="2">
    <source>
        <dbReference type="EMBL" id="GCD99123.1"/>
    </source>
</evidence>
<dbReference type="PROSITE" id="PS51352">
    <property type="entry name" value="THIOREDOXIN_2"/>
    <property type="match status" value="1"/>
</dbReference>
<evidence type="ECO:0000313" key="3">
    <source>
        <dbReference type="Proteomes" id="UP000286931"/>
    </source>
</evidence>
<accession>A0A401YWY0</accession>
<dbReference type="OrthoDB" id="128449at2"/>
<evidence type="ECO:0000259" key="1">
    <source>
        <dbReference type="PROSITE" id="PS51352"/>
    </source>
</evidence>
<dbReference type="EMBL" id="BIFH01000031">
    <property type="protein sequence ID" value="GCD99123.1"/>
    <property type="molecule type" value="Genomic_DNA"/>
</dbReference>
<dbReference type="InterPro" id="IPR036249">
    <property type="entry name" value="Thioredoxin-like_sf"/>
</dbReference>
<dbReference type="CDD" id="cd02966">
    <property type="entry name" value="TlpA_like_family"/>
    <property type="match status" value="1"/>
</dbReference>
<comment type="caution">
    <text evidence="2">The sequence shown here is derived from an EMBL/GenBank/DDBJ whole genome shotgun (WGS) entry which is preliminary data.</text>
</comment>
<reference evidence="2 3" key="1">
    <citation type="submission" date="2018-12" db="EMBL/GenBank/DDBJ databases">
        <title>Draft genome sequence of Embleya hyalina NBRC 13850T.</title>
        <authorList>
            <person name="Komaki H."/>
            <person name="Hosoyama A."/>
            <person name="Kimura A."/>
            <person name="Ichikawa N."/>
            <person name="Tamura T."/>
        </authorList>
    </citation>
    <scope>NUCLEOTIDE SEQUENCE [LARGE SCALE GENOMIC DNA]</scope>
    <source>
        <strain evidence="2 3">NBRC 13850</strain>
    </source>
</reference>
<dbReference type="SUPFAM" id="SSF52833">
    <property type="entry name" value="Thioredoxin-like"/>
    <property type="match status" value="1"/>
</dbReference>
<feature type="domain" description="Thioredoxin" evidence="1">
    <location>
        <begin position="49"/>
        <end position="181"/>
    </location>
</feature>
<organism evidence="2 3">
    <name type="scientific">Embleya hyalina</name>
    <dbReference type="NCBI Taxonomy" id="516124"/>
    <lineage>
        <taxon>Bacteria</taxon>
        <taxon>Bacillati</taxon>
        <taxon>Actinomycetota</taxon>
        <taxon>Actinomycetes</taxon>
        <taxon>Kitasatosporales</taxon>
        <taxon>Streptomycetaceae</taxon>
        <taxon>Embleya</taxon>
    </lineage>
</organism>
<keyword evidence="3" id="KW-1185">Reference proteome</keyword>
<proteinExistence type="predicted"/>
<dbReference type="Proteomes" id="UP000286931">
    <property type="component" value="Unassembled WGS sequence"/>
</dbReference>
<sequence length="181" mass="18900">MPLLIAALTLVGSLCLLNLILTVGVIKRLREHTEMLANVGGAGNGRASITVGEEVGDFTASTVDGEQLARDLLVGETLVAFFSPTCKPCKEKLPKFLDFAATLPGGRDRVLATVVGDAEASAALVAELTPVARVIVEEYDGALSAAFQAKAYPTLLMVARDGAGRLVVTEDEVRLGHLAIA</sequence>
<dbReference type="InterPro" id="IPR013766">
    <property type="entry name" value="Thioredoxin_domain"/>
</dbReference>
<protein>
    <submittedName>
        <fullName evidence="2">TlpA family protein</fullName>
    </submittedName>
</protein>